<dbReference type="OrthoDB" id="9781261at2"/>
<dbReference type="Pfam" id="PF00116">
    <property type="entry name" value="COX2"/>
    <property type="match status" value="1"/>
</dbReference>
<gene>
    <name evidence="23" type="ORF">BSZ37_19140</name>
</gene>
<dbReference type="GO" id="GO:0005506">
    <property type="term" value="F:iron ion binding"/>
    <property type="evidence" value="ECO:0007669"/>
    <property type="project" value="InterPro"/>
</dbReference>
<dbReference type="AlphaFoldDB" id="A0A271J4D7"/>
<dbReference type="InterPro" id="IPR008972">
    <property type="entry name" value="Cupredoxin"/>
</dbReference>
<evidence type="ECO:0000256" key="14">
    <source>
        <dbReference type="ARBA" id="ARBA00024688"/>
    </source>
</evidence>
<evidence type="ECO:0000256" key="18">
    <source>
        <dbReference type="SAM" id="MobiDB-lite"/>
    </source>
</evidence>
<evidence type="ECO:0000256" key="5">
    <source>
        <dbReference type="ARBA" id="ARBA00022660"/>
    </source>
</evidence>
<evidence type="ECO:0000256" key="17">
    <source>
        <dbReference type="RuleBase" id="RU004024"/>
    </source>
</evidence>
<dbReference type="InterPro" id="IPR002429">
    <property type="entry name" value="CcO_II-like_C"/>
</dbReference>
<name>A0A271J4D7_9BACT</name>
<dbReference type="InterPro" id="IPR036909">
    <property type="entry name" value="Cyt_c-like_dom_sf"/>
</dbReference>
<keyword evidence="6 16" id="KW-0812">Transmembrane</keyword>
<keyword evidence="3 16" id="KW-0813">Transport</keyword>
<dbReference type="EMBL" id="MQWD01000001">
    <property type="protein sequence ID" value="PAP78386.1"/>
    <property type="molecule type" value="Genomic_DNA"/>
</dbReference>
<dbReference type="Proteomes" id="UP000216339">
    <property type="component" value="Unassembled WGS sequence"/>
</dbReference>
<dbReference type="Pfam" id="PF00034">
    <property type="entry name" value="Cytochrom_C"/>
    <property type="match status" value="1"/>
</dbReference>
<keyword evidence="5 16" id="KW-0679">Respiratory chain</keyword>
<evidence type="ECO:0000256" key="6">
    <source>
        <dbReference type="ARBA" id="ARBA00022692"/>
    </source>
</evidence>
<sequence length="380" mass="42032">MMQTTPDSLAGAPTRQSFWTEGGSLWLPPQESTTAHEIDGLFNFILYASIILTIIVAAAMVYFVWKYRRQSHVDRPVDVHESKWLEMSWIVVPTLLVLVVFFWGFRAYVGTAIPPSDAITVNVKAQKWAWTFEYQNGIQGFGEIWVPVGTPVRLEMTSQDVLHSFYVPEFRIKHDVIPNRYAYVWFEAPRVGTYQVLCTEYCGTAHSNMGALIHVVDRDTYYAALRGEIGNNEPQAPVDLGEQLYTQRNCNTCHSVDGTAGVGPSWQNIWGQPRPGSESGVVDDAYIAEAILYPQAYIVPGYENGNMPSYDGQLNEEQVAGLAAYIREVSGAATEADRVVPTGDEEASVDAQPPEGGMGDPGTPVADPVDPSDRDAVRSE</sequence>
<dbReference type="InterPro" id="IPR036257">
    <property type="entry name" value="Cyt_c_oxidase_su2_TM_sf"/>
</dbReference>
<protein>
    <recommendedName>
        <fullName evidence="17">Cytochrome c oxidase subunit 2</fullName>
        <ecNumber evidence="17">7.1.1.9</ecNumber>
    </recommendedName>
</protein>
<keyword evidence="10 19" id="KW-1133">Transmembrane helix</keyword>
<dbReference type="GO" id="GO:0004129">
    <property type="term" value="F:cytochrome-c oxidase activity"/>
    <property type="evidence" value="ECO:0007669"/>
    <property type="project" value="UniProtKB-EC"/>
</dbReference>
<evidence type="ECO:0000256" key="10">
    <source>
        <dbReference type="ARBA" id="ARBA00022989"/>
    </source>
</evidence>
<comment type="catalytic activity">
    <reaction evidence="17">
        <text>4 Fe(II)-[cytochrome c] + O2 + 8 H(+)(in) = 4 Fe(III)-[cytochrome c] + 2 H2O + 4 H(+)(out)</text>
        <dbReference type="Rhea" id="RHEA:11436"/>
        <dbReference type="Rhea" id="RHEA-COMP:10350"/>
        <dbReference type="Rhea" id="RHEA-COMP:14399"/>
        <dbReference type="ChEBI" id="CHEBI:15377"/>
        <dbReference type="ChEBI" id="CHEBI:15378"/>
        <dbReference type="ChEBI" id="CHEBI:15379"/>
        <dbReference type="ChEBI" id="CHEBI:29033"/>
        <dbReference type="ChEBI" id="CHEBI:29034"/>
        <dbReference type="EC" id="7.1.1.9"/>
    </reaction>
</comment>
<dbReference type="InterPro" id="IPR014222">
    <property type="entry name" value="Cyt_c_oxidase_su2"/>
</dbReference>
<evidence type="ECO:0000256" key="8">
    <source>
        <dbReference type="ARBA" id="ARBA00022967"/>
    </source>
</evidence>
<feature type="domain" description="Cytochrome oxidase subunit II transmembrane region profile" evidence="21">
    <location>
        <begin position="19"/>
        <end position="115"/>
    </location>
</feature>
<comment type="function">
    <text evidence="14 17">Subunits I and II form the functional core of the enzyme complex. Electrons originating in cytochrome c are transferred via heme a and Cu(A) to the binuclear center formed by heme a3 and Cu(B).</text>
</comment>
<evidence type="ECO:0000259" key="21">
    <source>
        <dbReference type="PROSITE" id="PS50999"/>
    </source>
</evidence>
<dbReference type="Pfam" id="PF02790">
    <property type="entry name" value="COX2_TM"/>
    <property type="match status" value="1"/>
</dbReference>
<accession>A0A271J4D7</accession>
<dbReference type="GO" id="GO:0005507">
    <property type="term" value="F:copper ion binding"/>
    <property type="evidence" value="ECO:0007669"/>
    <property type="project" value="InterPro"/>
</dbReference>
<dbReference type="PROSITE" id="PS50999">
    <property type="entry name" value="COX2_TM"/>
    <property type="match status" value="1"/>
</dbReference>
<proteinExistence type="inferred from homology"/>
<dbReference type="PROSITE" id="PS51007">
    <property type="entry name" value="CYTC"/>
    <property type="match status" value="1"/>
</dbReference>
<dbReference type="CDD" id="cd13915">
    <property type="entry name" value="CuRO_HCO_II_like_2"/>
    <property type="match status" value="1"/>
</dbReference>
<dbReference type="PROSITE" id="PS50857">
    <property type="entry name" value="COX2_CUA"/>
    <property type="match status" value="1"/>
</dbReference>
<organism evidence="23 24">
    <name type="scientific">Rubrivirga marina</name>
    <dbReference type="NCBI Taxonomy" id="1196024"/>
    <lineage>
        <taxon>Bacteria</taxon>
        <taxon>Pseudomonadati</taxon>
        <taxon>Rhodothermota</taxon>
        <taxon>Rhodothermia</taxon>
        <taxon>Rhodothermales</taxon>
        <taxon>Rubricoccaceae</taxon>
        <taxon>Rubrivirga</taxon>
    </lineage>
</organism>
<dbReference type="InterPro" id="IPR009056">
    <property type="entry name" value="Cyt_c-like_dom"/>
</dbReference>
<evidence type="ECO:0000256" key="4">
    <source>
        <dbReference type="ARBA" id="ARBA00022617"/>
    </source>
</evidence>
<dbReference type="InterPro" id="IPR001505">
    <property type="entry name" value="Copper_CuA"/>
</dbReference>
<dbReference type="SUPFAM" id="SSF81464">
    <property type="entry name" value="Cytochrome c oxidase subunit II-like, transmembrane region"/>
    <property type="match status" value="1"/>
</dbReference>
<evidence type="ECO:0000259" key="20">
    <source>
        <dbReference type="PROSITE" id="PS50857"/>
    </source>
</evidence>
<evidence type="ECO:0000256" key="13">
    <source>
        <dbReference type="ARBA" id="ARBA00023136"/>
    </source>
</evidence>
<evidence type="ECO:0000256" key="9">
    <source>
        <dbReference type="ARBA" id="ARBA00022982"/>
    </source>
</evidence>
<comment type="subcellular location">
    <subcellularLocation>
        <location evidence="16">Cell membrane</location>
        <topology evidence="16">Multi-pass membrane protein</topology>
    </subcellularLocation>
    <subcellularLocation>
        <location evidence="1">Membrane</location>
        <topology evidence="1">Multi-pass membrane protein</topology>
    </subcellularLocation>
</comment>
<keyword evidence="13 19" id="KW-0472">Membrane</keyword>
<dbReference type="GO" id="GO:0042773">
    <property type="term" value="P:ATP synthesis coupled electron transport"/>
    <property type="evidence" value="ECO:0007669"/>
    <property type="project" value="TreeGrafter"/>
</dbReference>
<dbReference type="GO" id="GO:0005886">
    <property type="term" value="C:plasma membrane"/>
    <property type="evidence" value="ECO:0007669"/>
    <property type="project" value="UniProtKB-SubCell"/>
</dbReference>
<feature type="transmembrane region" description="Helical" evidence="19">
    <location>
        <begin position="86"/>
        <end position="105"/>
    </location>
</feature>
<keyword evidence="24" id="KW-1185">Reference proteome</keyword>
<dbReference type="PANTHER" id="PTHR22888">
    <property type="entry name" value="CYTOCHROME C OXIDASE, SUBUNIT II"/>
    <property type="match status" value="1"/>
</dbReference>
<dbReference type="InterPro" id="IPR011759">
    <property type="entry name" value="Cyt_c_oxidase_su2_TM_dom"/>
</dbReference>
<dbReference type="SUPFAM" id="SSF49503">
    <property type="entry name" value="Cupredoxins"/>
    <property type="match status" value="1"/>
</dbReference>
<dbReference type="PANTHER" id="PTHR22888:SF9">
    <property type="entry name" value="CYTOCHROME C OXIDASE SUBUNIT 2"/>
    <property type="match status" value="1"/>
</dbReference>
<feature type="transmembrane region" description="Helical" evidence="19">
    <location>
        <begin position="44"/>
        <end position="65"/>
    </location>
</feature>
<dbReference type="PROSITE" id="PS00078">
    <property type="entry name" value="COX2"/>
    <property type="match status" value="1"/>
</dbReference>
<feature type="region of interest" description="Disordered" evidence="18">
    <location>
        <begin position="335"/>
        <end position="380"/>
    </location>
</feature>
<evidence type="ECO:0000256" key="11">
    <source>
        <dbReference type="ARBA" id="ARBA00023004"/>
    </source>
</evidence>
<evidence type="ECO:0000256" key="19">
    <source>
        <dbReference type="SAM" id="Phobius"/>
    </source>
</evidence>
<dbReference type="EC" id="7.1.1.9" evidence="17"/>
<evidence type="ECO:0000256" key="15">
    <source>
        <dbReference type="PROSITE-ProRule" id="PRU00433"/>
    </source>
</evidence>
<dbReference type="InterPro" id="IPR008168">
    <property type="entry name" value="Cyt_C_IC"/>
</dbReference>
<keyword evidence="12 17" id="KW-0186">Copper</keyword>
<evidence type="ECO:0000256" key="12">
    <source>
        <dbReference type="ARBA" id="ARBA00023008"/>
    </source>
</evidence>
<evidence type="ECO:0000256" key="3">
    <source>
        <dbReference type="ARBA" id="ARBA00022448"/>
    </source>
</evidence>
<evidence type="ECO:0000256" key="2">
    <source>
        <dbReference type="ARBA" id="ARBA00007866"/>
    </source>
</evidence>
<feature type="compositionally biased region" description="Basic and acidic residues" evidence="18">
    <location>
        <begin position="371"/>
        <end position="380"/>
    </location>
</feature>
<evidence type="ECO:0000313" key="24">
    <source>
        <dbReference type="Proteomes" id="UP000216339"/>
    </source>
</evidence>
<keyword evidence="9 16" id="KW-0249">Electron transport</keyword>
<evidence type="ECO:0000256" key="16">
    <source>
        <dbReference type="RuleBase" id="RU000456"/>
    </source>
</evidence>
<keyword evidence="8" id="KW-1278">Translocase</keyword>
<dbReference type="Gene3D" id="2.60.40.420">
    <property type="entry name" value="Cupredoxins - blue copper proteins"/>
    <property type="match status" value="1"/>
</dbReference>
<dbReference type="GO" id="GO:0020037">
    <property type="term" value="F:heme binding"/>
    <property type="evidence" value="ECO:0007669"/>
    <property type="project" value="InterPro"/>
</dbReference>
<dbReference type="Gene3D" id="1.10.287.90">
    <property type="match status" value="1"/>
</dbReference>
<keyword evidence="4 15" id="KW-0349">Heme</keyword>
<evidence type="ECO:0000256" key="7">
    <source>
        <dbReference type="ARBA" id="ARBA00022723"/>
    </source>
</evidence>
<dbReference type="PRINTS" id="PR00605">
    <property type="entry name" value="CYTCHROMECIC"/>
</dbReference>
<feature type="domain" description="Cytochrome oxidase subunit II copper A binding" evidence="20">
    <location>
        <begin position="116"/>
        <end position="227"/>
    </location>
</feature>
<dbReference type="InterPro" id="IPR045187">
    <property type="entry name" value="CcO_II"/>
</dbReference>
<comment type="cofactor">
    <cofactor evidence="17">
        <name>Cu cation</name>
        <dbReference type="ChEBI" id="CHEBI:23378"/>
    </cofactor>
    <text evidence="17">Binds a copper A center.</text>
</comment>
<comment type="caution">
    <text evidence="23">The sequence shown here is derived from an EMBL/GenBank/DDBJ whole genome shotgun (WGS) entry which is preliminary data.</text>
</comment>
<reference evidence="23 24" key="1">
    <citation type="submission" date="2016-11" db="EMBL/GenBank/DDBJ databases">
        <title>Study of marine rhodopsin-containing bacteria.</title>
        <authorList>
            <person name="Yoshizawa S."/>
            <person name="Kumagai Y."/>
            <person name="Kogure K."/>
        </authorList>
    </citation>
    <scope>NUCLEOTIDE SEQUENCE [LARGE SCALE GENOMIC DNA]</scope>
    <source>
        <strain evidence="23 24">SAORIC-28</strain>
    </source>
</reference>
<dbReference type="Gene3D" id="1.10.760.10">
    <property type="entry name" value="Cytochrome c-like domain"/>
    <property type="match status" value="1"/>
</dbReference>
<dbReference type="GO" id="GO:0016491">
    <property type="term" value="F:oxidoreductase activity"/>
    <property type="evidence" value="ECO:0007669"/>
    <property type="project" value="InterPro"/>
</dbReference>
<evidence type="ECO:0000259" key="22">
    <source>
        <dbReference type="PROSITE" id="PS51007"/>
    </source>
</evidence>
<evidence type="ECO:0000256" key="1">
    <source>
        <dbReference type="ARBA" id="ARBA00004141"/>
    </source>
</evidence>
<keyword evidence="7 15" id="KW-0479">Metal-binding</keyword>
<feature type="domain" description="Cytochrome c" evidence="22">
    <location>
        <begin position="236"/>
        <end position="330"/>
    </location>
</feature>
<dbReference type="SUPFAM" id="SSF46626">
    <property type="entry name" value="Cytochrome c"/>
    <property type="match status" value="1"/>
</dbReference>
<keyword evidence="11 15" id="KW-0408">Iron</keyword>
<comment type="similarity">
    <text evidence="2 16">Belongs to the cytochrome c oxidase subunit 2 family.</text>
</comment>
<dbReference type="NCBIfam" id="TIGR02866">
    <property type="entry name" value="CoxB"/>
    <property type="match status" value="1"/>
</dbReference>
<evidence type="ECO:0000313" key="23">
    <source>
        <dbReference type="EMBL" id="PAP78386.1"/>
    </source>
</evidence>